<dbReference type="InterPro" id="IPR001789">
    <property type="entry name" value="Sig_transdc_resp-reg_receiver"/>
</dbReference>
<evidence type="ECO:0000259" key="3">
    <source>
        <dbReference type="PROSITE" id="PS51833"/>
    </source>
</evidence>
<dbReference type="InterPro" id="IPR013976">
    <property type="entry name" value="HDOD"/>
</dbReference>
<protein>
    <submittedName>
        <fullName evidence="4">HDOD domain-containing protein</fullName>
    </submittedName>
</protein>
<dbReference type="PROSITE" id="PS50110">
    <property type="entry name" value="RESPONSE_REGULATORY"/>
    <property type="match status" value="1"/>
</dbReference>
<dbReference type="GO" id="GO:0000160">
    <property type="term" value="P:phosphorelay signal transduction system"/>
    <property type="evidence" value="ECO:0007669"/>
    <property type="project" value="InterPro"/>
</dbReference>
<evidence type="ECO:0000313" key="5">
    <source>
        <dbReference type="Proteomes" id="UP000315235"/>
    </source>
</evidence>
<accession>A0A553GYM2</accession>
<feature type="domain" description="HDOD" evidence="3">
    <location>
        <begin position="152"/>
        <end position="340"/>
    </location>
</feature>
<name>A0A553GYM2_9PSED</name>
<dbReference type="Gene3D" id="3.40.50.2300">
    <property type="match status" value="1"/>
</dbReference>
<feature type="domain" description="Response regulatory" evidence="2">
    <location>
        <begin position="9"/>
        <end position="127"/>
    </location>
</feature>
<dbReference type="AlphaFoldDB" id="A0A553GYM2"/>
<evidence type="ECO:0000259" key="2">
    <source>
        <dbReference type="PROSITE" id="PS50110"/>
    </source>
</evidence>
<proteinExistence type="predicted"/>
<dbReference type="InterPro" id="IPR011006">
    <property type="entry name" value="CheY-like_superfamily"/>
</dbReference>
<dbReference type="Gene3D" id="1.10.3210.10">
    <property type="entry name" value="Hypothetical protein af1432"/>
    <property type="match status" value="1"/>
</dbReference>
<dbReference type="SUPFAM" id="SSF109604">
    <property type="entry name" value="HD-domain/PDEase-like"/>
    <property type="match status" value="1"/>
</dbReference>
<gene>
    <name evidence="4" type="ORF">FM069_11335</name>
</gene>
<keyword evidence="1" id="KW-0597">Phosphoprotein</keyword>
<dbReference type="PANTHER" id="PTHR33525">
    <property type="match status" value="1"/>
</dbReference>
<dbReference type="PROSITE" id="PS51833">
    <property type="entry name" value="HDOD"/>
    <property type="match status" value="1"/>
</dbReference>
<evidence type="ECO:0000313" key="4">
    <source>
        <dbReference type="EMBL" id="TRX74593.1"/>
    </source>
</evidence>
<reference evidence="4 5" key="1">
    <citation type="submission" date="2019-07" db="EMBL/GenBank/DDBJ databases">
        <title>Pseudomonas mangiferae sp. nov., isolated from bark of mango tree in Thailand.</title>
        <authorList>
            <person name="Srisuk N."/>
            <person name="Anurat P."/>
        </authorList>
    </citation>
    <scope>NUCLEOTIDE SEQUENCE [LARGE SCALE GENOMIC DNA]</scope>
    <source>
        <strain evidence="4 5">DMKU_BBB3-04</strain>
    </source>
</reference>
<dbReference type="RefSeq" id="WP_143488418.1">
    <property type="nucleotide sequence ID" value="NZ_VJOY01000007.1"/>
</dbReference>
<dbReference type="PANTHER" id="PTHR33525:SF3">
    <property type="entry name" value="RIBONUCLEASE Y"/>
    <property type="match status" value="1"/>
</dbReference>
<organism evidence="4 5">
    <name type="scientific">Pseudomonas mangiferae</name>
    <dbReference type="NCBI Taxonomy" id="2593654"/>
    <lineage>
        <taxon>Bacteria</taxon>
        <taxon>Pseudomonadati</taxon>
        <taxon>Pseudomonadota</taxon>
        <taxon>Gammaproteobacteria</taxon>
        <taxon>Pseudomonadales</taxon>
        <taxon>Pseudomonadaceae</taxon>
        <taxon>Pseudomonas</taxon>
    </lineage>
</organism>
<dbReference type="CDD" id="cd00156">
    <property type="entry name" value="REC"/>
    <property type="match status" value="1"/>
</dbReference>
<dbReference type="Pfam" id="PF08668">
    <property type="entry name" value="HDOD"/>
    <property type="match status" value="1"/>
</dbReference>
<sequence length="396" mass="42782">MTVSARAPTVLIAEPDRSTSDLLARLVRTVCGDARVLAVRDGHGVLERCRADPPDLLIADCDLPGVGGLELLREVRQQRGRPGLPFFLTARRVDAGNVRAAVALAPTAYLTKPFDNDDLSKRLRQVLAGAPPRPLPALADYLAQNREQAAGAPALAEVAERLRACLGEAPTDLVELERALRDDPQLTARLIAVANSAERQRSSPCQTLAQALARLGIRHSLNLALGLALQRGARLDAPPLLAPADTLWRLSLRTADVAHWLAQRLEADAERCYTAGLLHRLGDLALLRTLQAWCSAGGELQADQVESALEAHAAGYGGALRTRWRLPVELRQLIGAAYGLHGGVYSREALILHLAAQIAHWPDDMPLDALLEHKAARLLRLRAALLADLPRADRVA</sequence>
<dbReference type="InterPro" id="IPR052340">
    <property type="entry name" value="RNase_Y/CdgJ"/>
</dbReference>
<dbReference type="SMART" id="SM00448">
    <property type="entry name" value="REC"/>
    <property type="match status" value="1"/>
</dbReference>
<feature type="modified residue" description="4-aspartylphosphate" evidence="1">
    <location>
        <position position="60"/>
    </location>
</feature>
<dbReference type="Pfam" id="PF00072">
    <property type="entry name" value="Response_reg"/>
    <property type="match status" value="1"/>
</dbReference>
<dbReference type="EMBL" id="VJOY01000007">
    <property type="protein sequence ID" value="TRX74593.1"/>
    <property type="molecule type" value="Genomic_DNA"/>
</dbReference>
<dbReference type="OrthoDB" id="2085719at2"/>
<dbReference type="SUPFAM" id="SSF52172">
    <property type="entry name" value="CheY-like"/>
    <property type="match status" value="1"/>
</dbReference>
<comment type="caution">
    <text evidence="4">The sequence shown here is derived from an EMBL/GenBank/DDBJ whole genome shotgun (WGS) entry which is preliminary data.</text>
</comment>
<dbReference type="Proteomes" id="UP000315235">
    <property type="component" value="Unassembled WGS sequence"/>
</dbReference>
<keyword evidence="5" id="KW-1185">Reference proteome</keyword>
<evidence type="ECO:0000256" key="1">
    <source>
        <dbReference type="PROSITE-ProRule" id="PRU00169"/>
    </source>
</evidence>